<dbReference type="EMBL" id="CM039427">
    <property type="protein sequence ID" value="KAI4354791.1"/>
    <property type="molecule type" value="Genomic_DNA"/>
</dbReference>
<dbReference type="Proteomes" id="UP000828941">
    <property type="component" value="Chromosome 2"/>
</dbReference>
<sequence length="144" mass="15944">MNHSSGDEHHQQEQQQNAYDPSYDQSYYGYNQQYAYYPSQYTNSYAQQTHQQFQREPTSIHPPGVPIPAEAVHSQTQLQNQQNVHFLSGVVENQQQLNSASGSAAAVLVNPAAVAALSQLSHLGGNMDVAQGTVNMPREYSCAF</sequence>
<organism evidence="1 2">
    <name type="scientific">Bauhinia variegata</name>
    <name type="common">Purple orchid tree</name>
    <name type="synonym">Phanera variegata</name>
    <dbReference type="NCBI Taxonomy" id="167791"/>
    <lineage>
        <taxon>Eukaryota</taxon>
        <taxon>Viridiplantae</taxon>
        <taxon>Streptophyta</taxon>
        <taxon>Embryophyta</taxon>
        <taxon>Tracheophyta</taxon>
        <taxon>Spermatophyta</taxon>
        <taxon>Magnoliopsida</taxon>
        <taxon>eudicotyledons</taxon>
        <taxon>Gunneridae</taxon>
        <taxon>Pentapetalae</taxon>
        <taxon>rosids</taxon>
        <taxon>fabids</taxon>
        <taxon>Fabales</taxon>
        <taxon>Fabaceae</taxon>
        <taxon>Cercidoideae</taxon>
        <taxon>Cercideae</taxon>
        <taxon>Bauhiniinae</taxon>
        <taxon>Bauhinia</taxon>
    </lineage>
</organism>
<evidence type="ECO:0000313" key="2">
    <source>
        <dbReference type="Proteomes" id="UP000828941"/>
    </source>
</evidence>
<proteinExistence type="predicted"/>
<accession>A0ACB9Q1W7</accession>
<name>A0ACB9Q1W7_BAUVA</name>
<keyword evidence="2" id="KW-1185">Reference proteome</keyword>
<reference evidence="1 2" key="1">
    <citation type="journal article" date="2022" name="DNA Res.">
        <title>Chromosomal-level genome assembly of the orchid tree Bauhinia variegata (Leguminosae; Cercidoideae) supports the allotetraploid origin hypothesis of Bauhinia.</title>
        <authorList>
            <person name="Zhong Y."/>
            <person name="Chen Y."/>
            <person name="Zheng D."/>
            <person name="Pang J."/>
            <person name="Liu Y."/>
            <person name="Luo S."/>
            <person name="Meng S."/>
            <person name="Qian L."/>
            <person name="Wei D."/>
            <person name="Dai S."/>
            <person name="Zhou R."/>
        </authorList>
    </citation>
    <scope>NUCLEOTIDE SEQUENCE [LARGE SCALE GENOMIC DNA]</scope>
    <source>
        <strain evidence="1">BV-YZ2020</strain>
    </source>
</reference>
<gene>
    <name evidence="1" type="ORF">L6164_003628</name>
</gene>
<evidence type="ECO:0000313" key="1">
    <source>
        <dbReference type="EMBL" id="KAI4354791.1"/>
    </source>
</evidence>
<protein>
    <submittedName>
        <fullName evidence="1">Uncharacterized protein</fullName>
    </submittedName>
</protein>
<comment type="caution">
    <text evidence="1">The sequence shown here is derived from an EMBL/GenBank/DDBJ whole genome shotgun (WGS) entry which is preliminary data.</text>
</comment>